<dbReference type="Proteomes" id="UP000271624">
    <property type="component" value="Unassembled WGS sequence"/>
</dbReference>
<dbReference type="PANTHER" id="PTHR12668">
    <property type="entry name" value="TRANSMEMBRANE PROTEIN 14, 15"/>
    <property type="match status" value="1"/>
</dbReference>
<dbReference type="EMBL" id="RSCL01000001">
    <property type="protein sequence ID" value="RUT10038.1"/>
    <property type="molecule type" value="Genomic_DNA"/>
</dbReference>
<dbReference type="RefSeq" id="WP_127078572.1">
    <property type="nucleotide sequence ID" value="NZ_RSCL01000001.1"/>
</dbReference>
<evidence type="ECO:0000313" key="6">
    <source>
        <dbReference type="EMBL" id="RUT10038.1"/>
    </source>
</evidence>
<dbReference type="Pfam" id="PF03647">
    <property type="entry name" value="Tmemb_14"/>
    <property type="match status" value="1"/>
</dbReference>
<gene>
    <name evidence="6" type="ORF">DSM106972_005330</name>
</gene>
<name>A0A433VVE6_9CYAN</name>
<dbReference type="InterPro" id="IPR044890">
    <property type="entry name" value="TMEM14_sf"/>
</dbReference>
<proteinExistence type="predicted"/>
<feature type="transmembrane region" description="Helical" evidence="5">
    <location>
        <begin position="54"/>
        <end position="73"/>
    </location>
</feature>
<accession>A0A433VVE6</accession>
<evidence type="ECO:0000256" key="4">
    <source>
        <dbReference type="ARBA" id="ARBA00023136"/>
    </source>
</evidence>
<dbReference type="AlphaFoldDB" id="A0A433VVE6"/>
<dbReference type="OrthoDB" id="468294at2"/>
<dbReference type="PANTHER" id="PTHR12668:SF43">
    <property type="entry name" value="TRANSMEMBRANE PROTEIN 14 HOMOLOG"/>
    <property type="match status" value="1"/>
</dbReference>
<dbReference type="GO" id="GO:0016020">
    <property type="term" value="C:membrane"/>
    <property type="evidence" value="ECO:0007669"/>
    <property type="project" value="UniProtKB-SubCell"/>
</dbReference>
<evidence type="ECO:0000256" key="3">
    <source>
        <dbReference type="ARBA" id="ARBA00022989"/>
    </source>
</evidence>
<dbReference type="InterPro" id="IPR005349">
    <property type="entry name" value="TMEM14"/>
</dbReference>
<keyword evidence="7" id="KW-1185">Reference proteome</keyword>
<feature type="transmembrane region" description="Helical" evidence="5">
    <location>
        <begin position="6"/>
        <end position="23"/>
    </location>
</feature>
<feature type="transmembrane region" description="Helical" evidence="5">
    <location>
        <begin position="85"/>
        <end position="103"/>
    </location>
</feature>
<evidence type="ECO:0000256" key="2">
    <source>
        <dbReference type="ARBA" id="ARBA00022692"/>
    </source>
</evidence>
<keyword evidence="2 5" id="KW-0812">Transmembrane</keyword>
<protein>
    <recommendedName>
        <fullName evidence="8">Small integral membrane protein</fullName>
    </recommendedName>
</protein>
<evidence type="ECO:0000256" key="1">
    <source>
        <dbReference type="ARBA" id="ARBA00004370"/>
    </source>
</evidence>
<reference evidence="6" key="2">
    <citation type="journal article" date="2019" name="Genome Biol. Evol.">
        <title>Day and night: Metabolic profiles and evolutionary relationships of six axenic non-marine cyanobacteria.</title>
        <authorList>
            <person name="Will S.E."/>
            <person name="Henke P."/>
            <person name="Boedeker C."/>
            <person name="Huang S."/>
            <person name="Brinkmann H."/>
            <person name="Rohde M."/>
            <person name="Jarek M."/>
            <person name="Friedl T."/>
            <person name="Seufert S."/>
            <person name="Schumacher M."/>
            <person name="Overmann J."/>
            <person name="Neumann-Schaal M."/>
            <person name="Petersen J."/>
        </authorList>
    </citation>
    <scope>NUCLEOTIDE SEQUENCE [LARGE SCALE GENOMIC DNA]</scope>
    <source>
        <strain evidence="6">PCC 7102</strain>
    </source>
</reference>
<comment type="subcellular location">
    <subcellularLocation>
        <location evidence="1">Membrane</location>
    </subcellularLocation>
</comment>
<feature type="transmembrane region" description="Helical" evidence="5">
    <location>
        <begin position="30"/>
        <end position="48"/>
    </location>
</feature>
<organism evidence="6 7">
    <name type="scientific">Dulcicalothrix desertica PCC 7102</name>
    <dbReference type="NCBI Taxonomy" id="232991"/>
    <lineage>
        <taxon>Bacteria</taxon>
        <taxon>Bacillati</taxon>
        <taxon>Cyanobacteriota</taxon>
        <taxon>Cyanophyceae</taxon>
        <taxon>Nostocales</taxon>
        <taxon>Calotrichaceae</taxon>
        <taxon>Dulcicalothrix</taxon>
    </lineage>
</organism>
<evidence type="ECO:0000256" key="5">
    <source>
        <dbReference type="SAM" id="Phobius"/>
    </source>
</evidence>
<keyword evidence="4 5" id="KW-0472">Membrane</keyword>
<comment type="caution">
    <text evidence="6">The sequence shown here is derived from an EMBL/GenBank/DDBJ whole genome shotgun (WGS) entry which is preliminary data.</text>
</comment>
<dbReference type="Gene3D" id="1.10.10.1740">
    <property type="entry name" value="Transmembrane protein 14-like"/>
    <property type="match status" value="1"/>
</dbReference>
<sequence length="107" mass="11247">MNLATIITFTYGILSIVGGIIGYKQAGSKISLISGAISGLLLIIAGIIQLQGQSYGFVFAGIITDILVIVFALRLQKTRKFMPAGLMTVLGVVTLLVIASQLFKAST</sequence>
<evidence type="ECO:0000313" key="7">
    <source>
        <dbReference type="Proteomes" id="UP000271624"/>
    </source>
</evidence>
<reference evidence="6" key="1">
    <citation type="submission" date="2018-12" db="EMBL/GenBank/DDBJ databases">
        <authorList>
            <person name="Will S."/>
            <person name="Neumann-Schaal M."/>
            <person name="Henke P."/>
        </authorList>
    </citation>
    <scope>NUCLEOTIDE SEQUENCE</scope>
    <source>
        <strain evidence="6">PCC 7102</strain>
    </source>
</reference>
<evidence type="ECO:0008006" key="8">
    <source>
        <dbReference type="Google" id="ProtNLM"/>
    </source>
</evidence>
<keyword evidence="3 5" id="KW-1133">Transmembrane helix</keyword>